<dbReference type="Proteomes" id="UP000758603">
    <property type="component" value="Unassembled WGS sequence"/>
</dbReference>
<dbReference type="AlphaFoldDB" id="A0A9P8RKX1"/>
<dbReference type="OrthoDB" id="5428890at2759"/>
<keyword evidence="3" id="KW-1185">Reference proteome</keyword>
<dbReference type="EMBL" id="JAGPXC010000010">
    <property type="protein sequence ID" value="KAH6645946.1"/>
    <property type="molecule type" value="Genomic_DNA"/>
</dbReference>
<keyword evidence="1" id="KW-0472">Membrane</keyword>
<name>A0A9P8RKX1_9PEZI</name>
<protein>
    <submittedName>
        <fullName evidence="2">Uncharacterized protein</fullName>
    </submittedName>
</protein>
<feature type="transmembrane region" description="Helical" evidence="1">
    <location>
        <begin position="343"/>
        <end position="365"/>
    </location>
</feature>
<reference evidence="2" key="1">
    <citation type="journal article" date="2021" name="Nat. Commun.">
        <title>Genetic determinants of endophytism in the Arabidopsis root mycobiome.</title>
        <authorList>
            <person name="Mesny F."/>
            <person name="Miyauchi S."/>
            <person name="Thiergart T."/>
            <person name="Pickel B."/>
            <person name="Atanasova L."/>
            <person name="Karlsson M."/>
            <person name="Huettel B."/>
            <person name="Barry K.W."/>
            <person name="Haridas S."/>
            <person name="Chen C."/>
            <person name="Bauer D."/>
            <person name="Andreopoulos W."/>
            <person name="Pangilinan J."/>
            <person name="LaButti K."/>
            <person name="Riley R."/>
            <person name="Lipzen A."/>
            <person name="Clum A."/>
            <person name="Drula E."/>
            <person name="Henrissat B."/>
            <person name="Kohler A."/>
            <person name="Grigoriev I.V."/>
            <person name="Martin F.M."/>
            <person name="Hacquard S."/>
        </authorList>
    </citation>
    <scope>NUCLEOTIDE SEQUENCE</scope>
    <source>
        <strain evidence="2">MPI-SDFR-AT-0073</strain>
    </source>
</reference>
<accession>A0A9P8RKX1</accession>
<dbReference type="RefSeq" id="XP_045952460.1">
    <property type="nucleotide sequence ID" value="XM_046108257.1"/>
</dbReference>
<comment type="caution">
    <text evidence="2">The sequence shown here is derived from an EMBL/GenBank/DDBJ whole genome shotgun (WGS) entry which is preliminary data.</text>
</comment>
<evidence type="ECO:0000313" key="2">
    <source>
        <dbReference type="EMBL" id="KAH6645946.1"/>
    </source>
</evidence>
<sequence length="386" mass="44349">MTAEKRNIVKLGEKLWGWKLCVHCRAGNECKDPGCPGQRHRSIQRYYQFCEAILRPNPLDEPFKTKFIDENDRHLQIILNVKSNPELSRQELRTIVWGTNSSVSLTTMSATIDRAVRTMLMVDCVPSYQPSGRLEEGQSRLPWGDGLPLSKFLEEAFPKHQHHVLSSINHPRRIKFKSELRADRLKKRLGITFRGTSDLRDHLRLSYTSSGIILNIYHHVGFLKEQLILTKAKSCGEGFSQSIKVCGALPRQLMLETIDSLQGILFPVASKKARKLLDRLVATEQWDPEIRIYEFGTIRNREEYNIPYYYLAEHLSELQNGLENPPPRGWLERQIERRTADRYMMMATLAGVAFAVLLGMLSLIVSCYQTWISYQAWQHPVSAGGP</sequence>
<keyword evidence="1" id="KW-0812">Transmembrane</keyword>
<organism evidence="2 3">
    <name type="scientific">Truncatella angustata</name>
    <dbReference type="NCBI Taxonomy" id="152316"/>
    <lineage>
        <taxon>Eukaryota</taxon>
        <taxon>Fungi</taxon>
        <taxon>Dikarya</taxon>
        <taxon>Ascomycota</taxon>
        <taxon>Pezizomycotina</taxon>
        <taxon>Sordariomycetes</taxon>
        <taxon>Xylariomycetidae</taxon>
        <taxon>Amphisphaeriales</taxon>
        <taxon>Sporocadaceae</taxon>
        <taxon>Truncatella</taxon>
    </lineage>
</organism>
<evidence type="ECO:0000313" key="3">
    <source>
        <dbReference type="Proteomes" id="UP000758603"/>
    </source>
</evidence>
<keyword evidence="1" id="KW-1133">Transmembrane helix</keyword>
<gene>
    <name evidence="2" type="ORF">BKA67DRAFT_663820</name>
</gene>
<dbReference type="GeneID" id="70137148"/>
<proteinExistence type="predicted"/>
<evidence type="ECO:0000256" key="1">
    <source>
        <dbReference type="SAM" id="Phobius"/>
    </source>
</evidence>